<dbReference type="EMBL" id="BONI01000001">
    <property type="protein sequence ID" value="GIG03318.1"/>
    <property type="molecule type" value="Genomic_DNA"/>
</dbReference>
<dbReference type="Proteomes" id="UP000630887">
    <property type="component" value="Unassembled WGS sequence"/>
</dbReference>
<organism evidence="10 11">
    <name type="scientific">Catellatospora coxensis</name>
    <dbReference type="NCBI Taxonomy" id="310354"/>
    <lineage>
        <taxon>Bacteria</taxon>
        <taxon>Bacillati</taxon>
        <taxon>Actinomycetota</taxon>
        <taxon>Actinomycetes</taxon>
        <taxon>Micromonosporales</taxon>
        <taxon>Micromonosporaceae</taxon>
        <taxon>Catellatospora</taxon>
    </lineage>
</organism>
<dbReference type="PANTHER" id="PTHR33908:SF11">
    <property type="entry name" value="MEMBRANE PROTEIN"/>
    <property type="match status" value="1"/>
</dbReference>
<evidence type="ECO:0000256" key="6">
    <source>
        <dbReference type="ARBA" id="ARBA00022989"/>
    </source>
</evidence>
<reference evidence="10 11" key="1">
    <citation type="submission" date="2021-01" db="EMBL/GenBank/DDBJ databases">
        <title>Whole genome shotgun sequence of Catellatospora coxensis NBRC 107359.</title>
        <authorList>
            <person name="Komaki H."/>
            <person name="Tamura T."/>
        </authorList>
    </citation>
    <scope>NUCLEOTIDE SEQUENCE [LARGE SCALE GENOMIC DNA]</scope>
    <source>
        <strain evidence="10 11">NBRC 107359</strain>
    </source>
</reference>
<dbReference type="AlphaFoldDB" id="A0A8J3P3Y9"/>
<dbReference type="GO" id="GO:0009103">
    <property type="term" value="P:lipopolysaccharide biosynthetic process"/>
    <property type="evidence" value="ECO:0007669"/>
    <property type="project" value="UniProtKB-ARBA"/>
</dbReference>
<keyword evidence="5 8" id="KW-0812">Transmembrane</keyword>
<dbReference type="GO" id="GO:0016763">
    <property type="term" value="F:pentosyltransferase activity"/>
    <property type="evidence" value="ECO:0007669"/>
    <property type="project" value="TreeGrafter"/>
</dbReference>
<dbReference type="InterPro" id="IPR050297">
    <property type="entry name" value="LipidA_mod_glycosyltrf_83"/>
</dbReference>
<evidence type="ECO:0000256" key="4">
    <source>
        <dbReference type="ARBA" id="ARBA00022679"/>
    </source>
</evidence>
<keyword evidence="4" id="KW-0808">Transferase</keyword>
<comment type="caution">
    <text evidence="10">The sequence shown here is derived from an EMBL/GenBank/DDBJ whole genome shotgun (WGS) entry which is preliminary data.</text>
</comment>
<feature type="transmembrane region" description="Helical" evidence="8">
    <location>
        <begin position="284"/>
        <end position="303"/>
    </location>
</feature>
<evidence type="ECO:0000313" key="10">
    <source>
        <dbReference type="EMBL" id="GIG03318.1"/>
    </source>
</evidence>
<name>A0A8J3P3Y9_9ACTN</name>
<evidence type="ECO:0000256" key="8">
    <source>
        <dbReference type="SAM" id="Phobius"/>
    </source>
</evidence>
<evidence type="ECO:0000256" key="3">
    <source>
        <dbReference type="ARBA" id="ARBA00022676"/>
    </source>
</evidence>
<dbReference type="PANTHER" id="PTHR33908">
    <property type="entry name" value="MANNOSYLTRANSFERASE YKCB-RELATED"/>
    <property type="match status" value="1"/>
</dbReference>
<keyword evidence="2" id="KW-1003">Cell membrane</keyword>
<feature type="transmembrane region" description="Helical" evidence="8">
    <location>
        <begin position="145"/>
        <end position="163"/>
    </location>
</feature>
<gene>
    <name evidence="10" type="ORF">Cco03nite_00180</name>
</gene>
<keyword evidence="6 8" id="KW-1133">Transmembrane helix</keyword>
<evidence type="ECO:0000256" key="1">
    <source>
        <dbReference type="ARBA" id="ARBA00004651"/>
    </source>
</evidence>
<proteinExistence type="predicted"/>
<feature type="domain" description="Glycosyltransferase RgtA/B/C/D-like" evidence="9">
    <location>
        <begin position="78"/>
        <end position="229"/>
    </location>
</feature>
<evidence type="ECO:0000256" key="5">
    <source>
        <dbReference type="ARBA" id="ARBA00022692"/>
    </source>
</evidence>
<dbReference type="RefSeq" id="WP_203687805.1">
    <property type="nucleotide sequence ID" value="NZ_BONI01000001.1"/>
</dbReference>
<evidence type="ECO:0000256" key="2">
    <source>
        <dbReference type="ARBA" id="ARBA00022475"/>
    </source>
</evidence>
<evidence type="ECO:0000256" key="7">
    <source>
        <dbReference type="ARBA" id="ARBA00023136"/>
    </source>
</evidence>
<feature type="transmembrane region" description="Helical" evidence="8">
    <location>
        <begin position="175"/>
        <end position="199"/>
    </location>
</feature>
<keyword evidence="11" id="KW-1185">Reference proteome</keyword>
<dbReference type="Pfam" id="PF13231">
    <property type="entry name" value="PMT_2"/>
    <property type="match status" value="1"/>
</dbReference>
<feature type="transmembrane region" description="Helical" evidence="8">
    <location>
        <begin position="20"/>
        <end position="38"/>
    </location>
</feature>
<evidence type="ECO:0000259" key="9">
    <source>
        <dbReference type="Pfam" id="PF13231"/>
    </source>
</evidence>
<keyword evidence="3" id="KW-0328">Glycosyltransferase</keyword>
<evidence type="ECO:0000313" key="11">
    <source>
        <dbReference type="Proteomes" id="UP000630887"/>
    </source>
</evidence>
<feature type="transmembrane region" description="Helical" evidence="8">
    <location>
        <begin position="120"/>
        <end position="139"/>
    </location>
</feature>
<dbReference type="GO" id="GO:0005886">
    <property type="term" value="C:plasma membrane"/>
    <property type="evidence" value="ECO:0007669"/>
    <property type="project" value="UniProtKB-SubCell"/>
</dbReference>
<accession>A0A8J3P3Y9</accession>
<feature type="transmembrane region" description="Helical" evidence="8">
    <location>
        <begin position="211"/>
        <end position="232"/>
    </location>
</feature>
<keyword evidence="7 8" id="KW-0472">Membrane</keyword>
<dbReference type="InterPro" id="IPR038731">
    <property type="entry name" value="RgtA/B/C-like"/>
</dbReference>
<comment type="subcellular location">
    <subcellularLocation>
        <location evidence="1">Cell membrane</location>
        <topology evidence="1">Multi-pass membrane protein</topology>
    </subcellularLocation>
</comment>
<feature type="transmembrane region" description="Helical" evidence="8">
    <location>
        <begin position="253"/>
        <end position="278"/>
    </location>
</feature>
<protein>
    <recommendedName>
        <fullName evidence="9">Glycosyltransferase RgtA/B/C/D-like domain-containing protein</fullName>
    </recommendedName>
</protein>
<sequence>MTRPQPHAFGPAPFGARLARSLPITIPALVTLLVVLVGHDRRALWRDEYATWWAASLTTDQLELLLSKVDAVFAPFYLFTRAWVALFGDGLTSLRLPSALAMAAAAGLIGALGRRLFSPGAGLVAGLLFALLPAVSRYGEEARPYAFALAFAVAGALALLRALEQPERWRRWAPYALIVTAIGWSHLVALTVLAAYAVAVLGAVGLRSTALRNWVLATAAGGLPVLPLLWLGKRQTGQIGWIGDRGEESIREFITSIFGSLWVGLAVLGLALLAVRLAEPRRRFLLAWALLPPAAVLALTPVINMMLSRYLLFTVPAWVLLAACTLRQASARVAALTPAARAAAARAVSPVPPTTAARRAVAGPLSAKAILGGEAAQTGGSARRGAVRALAGDGPGWAVSLGALAVLALAGLPGQVEARTLPAGNQADLRTAAEIMRPRLLPGDAIAYGGESHGGPRTFRRGMTFELRDLDGPKDVFVSVRGQDRGSFEAVECADPAECAQGVTRIWLVTSAPDRDLFAAMPVARAELLRDEFTTVFAQRTQGVAVALLVREQPPASQP</sequence>